<keyword evidence="3" id="KW-1185">Reference proteome</keyword>
<reference evidence="1 3" key="3">
    <citation type="submission" date="2016-01" db="EMBL/GenBank/DDBJ databases">
        <title>Madurella mycetomatis genome sequencing.</title>
        <authorList>
            <person name="Van De Sande W."/>
        </authorList>
    </citation>
    <scope>NUCLEOTIDE SEQUENCE [LARGE SCALE GENOMIC DNA]</scope>
    <source>
        <strain evidence="1">Mm55</strain>
        <strain evidence="3">mm55</strain>
    </source>
</reference>
<dbReference type="EMBL" id="LCTW02000137">
    <property type="protein sequence ID" value="KXX78005.1"/>
    <property type="molecule type" value="Genomic_DNA"/>
</dbReference>
<dbReference type="PANTHER" id="PTHR35392">
    <property type="entry name" value="ZN(II)2CYS6 TRANSCRIPTION FACTOR (EUROFUNG)-RELATED-RELATED"/>
    <property type="match status" value="1"/>
</dbReference>
<reference evidence="3" key="1">
    <citation type="submission" date="2015-06" db="EMBL/GenBank/DDBJ databases">
        <authorList>
            <person name="van de Sande W.W.J."/>
        </authorList>
    </citation>
    <scope>NUCLEOTIDE SEQUENCE [LARGE SCALE GENOMIC DNA]</scope>
    <source>
        <strain evidence="3">mm55</strain>
    </source>
</reference>
<comment type="caution">
    <text evidence="1">The sequence shown here is derived from an EMBL/GenBank/DDBJ whole genome shotgun (WGS) entry which is preliminary data.</text>
</comment>
<organism evidence="1 3">
    <name type="scientific">Madurella mycetomatis</name>
    <dbReference type="NCBI Taxonomy" id="100816"/>
    <lineage>
        <taxon>Eukaryota</taxon>
        <taxon>Fungi</taxon>
        <taxon>Dikarya</taxon>
        <taxon>Ascomycota</taxon>
        <taxon>Pezizomycotina</taxon>
        <taxon>Sordariomycetes</taxon>
        <taxon>Sordariomycetidae</taxon>
        <taxon>Sordariales</taxon>
        <taxon>Sordariales incertae sedis</taxon>
        <taxon>Madurella</taxon>
    </lineage>
</organism>
<protein>
    <recommendedName>
        <fullName evidence="4">Zn(2)-C6 fungal-type domain-containing protein</fullName>
    </recommendedName>
</protein>
<accession>A0A175W361</accession>
<dbReference type="OrthoDB" id="5362630at2759"/>
<evidence type="ECO:0000313" key="3">
    <source>
        <dbReference type="Proteomes" id="UP000078237"/>
    </source>
</evidence>
<dbReference type="InterPro" id="IPR052973">
    <property type="entry name" value="Fungal_sec-metab_reg_TF"/>
</dbReference>
<dbReference type="VEuPathDB" id="FungiDB:MMYC01_205144"/>
<dbReference type="Proteomes" id="UP000078237">
    <property type="component" value="Unassembled WGS sequence"/>
</dbReference>
<evidence type="ECO:0000313" key="2">
    <source>
        <dbReference type="EMBL" id="KXX81483.1"/>
    </source>
</evidence>
<gene>
    <name evidence="2" type="ORF">MMYC01_201721</name>
    <name evidence="1" type="ORF">MMYC01_205144</name>
</gene>
<name>A0A175W361_9PEZI</name>
<proteinExistence type="predicted"/>
<evidence type="ECO:0008006" key="4">
    <source>
        <dbReference type="Google" id="ProtNLM"/>
    </source>
</evidence>
<dbReference type="AlphaFoldDB" id="A0A175W361"/>
<evidence type="ECO:0000313" key="1">
    <source>
        <dbReference type="EMBL" id="KXX78005.1"/>
    </source>
</evidence>
<dbReference type="VEuPathDB" id="FungiDB:MMYC01_201721"/>
<dbReference type="PANTHER" id="PTHR35392:SF3">
    <property type="entry name" value="ZN(2)-C6 FUNGAL-TYPE DOMAIN-CONTAINING PROTEIN"/>
    <property type="match status" value="1"/>
</dbReference>
<dbReference type="STRING" id="100816.A0A175W361"/>
<sequence>MDYPGREPGATPALCARGAADTEAPWDPAFDPSLLRFLAQDSGHRAATNPNASRVVGPTSCASQAAHALRLANSRSDRDAEWPVRVANEIVAPASPSTSSRITRLYAANRPCRSAARNQGVCTPVHYPPSVMHPTGPIEHASWSSFLDLDANASSHTPQPVGDTVNLGSLQPALGLPCYETVFNPSIALPTSPLQWIVLGTTFGPPGDDGCAGLSGIGLNAPSMPGFLPALSTSPRESHDDAGNKHELHACTVATDAVVPKAYDPIPPPPTSQSCKAAPKQSPTILPIVQCKLVECTRGKPPKRRRLVEVTPQGIASQTLEEILKTDENGQVKGAFTTFGKRVRTRAAPSHEKRLQIAQARKEGVCGRCKKSKRQCDLAQKQSPYLSCTLCACKKLYKNVPRMPCFKETLQDILFYRPGPAENEPFYTKRSTVYDLGDLSVPNAPVKTLILTQNIKGHQLSVYAAEFLPMPGDVTSYKWRDVTGEPCTMQMPNFCLTNINEVENHLHQYIKSAKCYYLRSLESEDKLAWMTACAAIPYAQNRDSLIADVLDLWAISRMIEVPWEICGTDTLGIPPIRHFNNPRRERIPIPPIMDTQLDQIVIKRILNPLRAKVVRKFELLITPAKPETWFEVYLSAFLLLNHIEQLARHSTSHAQMHALPSKYSNLDFLRAAFHTAKSILARFHFMCNGSAPFRLDWKSPKTAAMAKLEPSQVEFMELTQSMIKTRETEVLNLRETHQYEKSLYWCGQLFFENWDASPVHVVDAPAEAPVKSEA</sequence>
<dbReference type="EMBL" id="LCTW02000034">
    <property type="protein sequence ID" value="KXX81483.1"/>
    <property type="molecule type" value="Genomic_DNA"/>
</dbReference>
<reference evidence="1" key="2">
    <citation type="submission" date="2015-06" db="EMBL/GenBank/DDBJ databases">
        <authorList>
            <person name="Hoefler B.C."/>
            <person name="Straight P.D."/>
        </authorList>
    </citation>
    <scope>NUCLEOTIDE SEQUENCE [LARGE SCALE GENOMIC DNA]</scope>
    <source>
        <strain evidence="1">Mm55</strain>
    </source>
</reference>